<feature type="transmembrane region" description="Helical" evidence="8">
    <location>
        <begin position="327"/>
        <end position="347"/>
    </location>
</feature>
<dbReference type="PANTHER" id="PTHR48021">
    <property type="match status" value="1"/>
</dbReference>
<keyword evidence="7 8" id="KW-0472">Membrane</keyword>
<feature type="transmembrane region" description="Helical" evidence="8">
    <location>
        <begin position="457"/>
        <end position="480"/>
    </location>
</feature>
<name>A0A858Z6W7_9CUCU</name>
<dbReference type="Pfam" id="PF00083">
    <property type="entry name" value="Sugar_tr"/>
    <property type="match status" value="1"/>
</dbReference>
<feature type="transmembrane region" description="Helical" evidence="8">
    <location>
        <begin position="294"/>
        <end position="315"/>
    </location>
</feature>
<keyword evidence="4" id="KW-0762">Sugar transport</keyword>
<gene>
    <name evidence="10" type="primary">24378</name>
</gene>
<keyword evidence="3" id="KW-1003">Cell membrane</keyword>
<dbReference type="InterPro" id="IPR050549">
    <property type="entry name" value="MFS_Trehalose_Transporter"/>
</dbReference>
<sequence length="501" mass="54176">MDCCTNGKSPHQLVEVVYKSTIRDDYTTRNTHKLHPENSNWKTVYLYFCALSSNLAQMTCGLMFAWISPMSIKLLSNNTQDNPLATPITTMQLSLLGASQPMGTFVGALMVANICDLYGSKRCLTVAYSIMAISMTVVAFSSSITVYYLGLFFCGTTMGAISVVLPIFVGEIAEDHNRSKISCMVCTGCPVGTVLCYLIGSYVSFRCFNSICAVPAALNALCFLFLVPQTPVYLVKTSNPAAARRVLGNVRNKTGKEIGEEIEKIQRDLRETYENHSKSGCTGILTDRCSRNGLVVALGCYILFATSGVSAFTAYLQPIFDAAGSSLSSSTLAVIAAVLQVISYASASASVEKWGTRNTMLYAVSSSCVPLALTGLYFYAKAIDPGTMKGYVWAPVGGLNLFMFLNVMGTATVPLAVMNEVLVDRVKATANAVIVVVSGIAMTLAVFSLPLLMERIGLAWCLWLYSMNCLIGGAFIYFVVPDTRGKSVSEIQEVLFNLFAR</sequence>
<evidence type="ECO:0000313" key="10">
    <source>
        <dbReference type="EMBL" id="QJX15794.1"/>
    </source>
</evidence>
<keyword evidence="5 8" id="KW-0812">Transmembrane</keyword>
<dbReference type="PANTHER" id="PTHR48021:SF47">
    <property type="entry name" value="GH17672P"/>
    <property type="match status" value="1"/>
</dbReference>
<evidence type="ECO:0000256" key="7">
    <source>
        <dbReference type="ARBA" id="ARBA00023136"/>
    </source>
</evidence>
<dbReference type="Gene3D" id="1.20.1250.20">
    <property type="entry name" value="MFS general substrate transporter like domains"/>
    <property type="match status" value="1"/>
</dbReference>
<evidence type="ECO:0000256" key="1">
    <source>
        <dbReference type="ARBA" id="ARBA00004651"/>
    </source>
</evidence>
<feature type="transmembrane region" description="Helical" evidence="8">
    <location>
        <begin position="123"/>
        <end position="140"/>
    </location>
</feature>
<evidence type="ECO:0000256" key="8">
    <source>
        <dbReference type="SAM" id="Phobius"/>
    </source>
</evidence>
<evidence type="ECO:0000256" key="5">
    <source>
        <dbReference type="ARBA" id="ARBA00022692"/>
    </source>
</evidence>
<reference evidence="10" key="1">
    <citation type="submission" date="2019-09" db="EMBL/GenBank/DDBJ databases">
        <title>MFS transporters aid in co-option of insect defense compounds from plants.</title>
        <authorList>
            <person name="Yang Z.-L."/>
            <person name="Nour-Eldin H.H."/>
            <person name="Haenniger S."/>
            <person name="Reichelt M."/>
            <person name="Crocoll C."/>
            <person name="Vogel H."/>
            <person name="Beran F."/>
        </authorList>
    </citation>
    <scope>NUCLEOTIDE SEQUENCE</scope>
</reference>
<dbReference type="EMBL" id="MN433085">
    <property type="protein sequence ID" value="QJX15794.1"/>
    <property type="molecule type" value="mRNA"/>
</dbReference>
<feature type="transmembrane region" description="Helical" evidence="8">
    <location>
        <begin position="429"/>
        <end position="451"/>
    </location>
</feature>
<feature type="transmembrane region" description="Helical" evidence="8">
    <location>
        <begin position="88"/>
        <end position="111"/>
    </location>
</feature>
<dbReference type="AlphaFoldDB" id="A0A858Z6W7"/>
<comment type="subcellular location">
    <subcellularLocation>
        <location evidence="1">Cell membrane</location>
        <topology evidence="1">Multi-pass membrane protein</topology>
    </subcellularLocation>
</comment>
<dbReference type="PROSITE" id="PS50850">
    <property type="entry name" value="MFS"/>
    <property type="match status" value="1"/>
</dbReference>
<feature type="transmembrane region" description="Helical" evidence="8">
    <location>
        <begin position="146"/>
        <end position="169"/>
    </location>
</feature>
<protein>
    <submittedName>
        <fullName evidence="10">Major facilitator superfamily protein</fullName>
    </submittedName>
</protein>
<keyword evidence="6 8" id="KW-1133">Transmembrane helix</keyword>
<dbReference type="InterPro" id="IPR020846">
    <property type="entry name" value="MFS_dom"/>
</dbReference>
<feature type="transmembrane region" description="Helical" evidence="8">
    <location>
        <begin position="208"/>
        <end position="227"/>
    </location>
</feature>
<feature type="transmembrane region" description="Helical" evidence="8">
    <location>
        <begin position="392"/>
        <end position="417"/>
    </location>
</feature>
<evidence type="ECO:0000256" key="3">
    <source>
        <dbReference type="ARBA" id="ARBA00022475"/>
    </source>
</evidence>
<feature type="transmembrane region" description="Helical" evidence="8">
    <location>
        <begin position="359"/>
        <end position="380"/>
    </location>
</feature>
<proteinExistence type="evidence at transcript level"/>
<accession>A0A858Z6W7</accession>
<evidence type="ECO:0000259" key="9">
    <source>
        <dbReference type="PROSITE" id="PS50850"/>
    </source>
</evidence>
<dbReference type="InterPro" id="IPR005828">
    <property type="entry name" value="MFS_sugar_transport-like"/>
</dbReference>
<evidence type="ECO:0000256" key="2">
    <source>
        <dbReference type="ARBA" id="ARBA00022448"/>
    </source>
</evidence>
<dbReference type="GO" id="GO:0022857">
    <property type="term" value="F:transmembrane transporter activity"/>
    <property type="evidence" value="ECO:0007669"/>
    <property type="project" value="InterPro"/>
</dbReference>
<feature type="transmembrane region" description="Helical" evidence="8">
    <location>
        <begin position="44"/>
        <end position="68"/>
    </location>
</feature>
<dbReference type="GO" id="GO:0005886">
    <property type="term" value="C:plasma membrane"/>
    <property type="evidence" value="ECO:0007669"/>
    <property type="project" value="UniProtKB-SubCell"/>
</dbReference>
<evidence type="ECO:0000256" key="6">
    <source>
        <dbReference type="ARBA" id="ARBA00022989"/>
    </source>
</evidence>
<evidence type="ECO:0000256" key="4">
    <source>
        <dbReference type="ARBA" id="ARBA00022597"/>
    </source>
</evidence>
<feature type="transmembrane region" description="Helical" evidence="8">
    <location>
        <begin position="181"/>
        <end position="202"/>
    </location>
</feature>
<organism evidence="10">
    <name type="scientific">Phyllotreta armoraciae</name>
    <dbReference type="NCBI Taxonomy" id="1553667"/>
    <lineage>
        <taxon>Eukaryota</taxon>
        <taxon>Metazoa</taxon>
        <taxon>Ecdysozoa</taxon>
        <taxon>Arthropoda</taxon>
        <taxon>Hexapoda</taxon>
        <taxon>Insecta</taxon>
        <taxon>Pterygota</taxon>
        <taxon>Neoptera</taxon>
        <taxon>Endopterygota</taxon>
        <taxon>Coleoptera</taxon>
        <taxon>Polyphaga</taxon>
        <taxon>Cucujiformia</taxon>
        <taxon>Chrysomeloidea</taxon>
        <taxon>Chrysomelidae</taxon>
        <taxon>Galerucinae</taxon>
        <taxon>Alticini</taxon>
        <taxon>Phyllotreta</taxon>
    </lineage>
</organism>
<dbReference type="SUPFAM" id="SSF103473">
    <property type="entry name" value="MFS general substrate transporter"/>
    <property type="match status" value="1"/>
</dbReference>
<keyword evidence="2" id="KW-0813">Transport</keyword>
<dbReference type="InterPro" id="IPR036259">
    <property type="entry name" value="MFS_trans_sf"/>
</dbReference>
<dbReference type="FunFam" id="1.20.1250.20:FF:000218">
    <property type="entry name" value="facilitated trehalose transporter Tret1"/>
    <property type="match status" value="1"/>
</dbReference>
<feature type="domain" description="Major facilitator superfamily (MFS) profile" evidence="9">
    <location>
        <begin position="45"/>
        <end position="484"/>
    </location>
</feature>